<proteinExistence type="predicted"/>
<dbReference type="Pfam" id="PF07536">
    <property type="entry name" value="HWE_HK"/>
    <property type="match status" value="1"/>
</dbReference>
<dbReference type="CDD" id="cd00130">
    <property type="entry name" value="PAS"/>
    <property type="match status" value="1"/>
</dbReference>
<evidence type="ECO:0000256" key="20">
    <source>
        <dbReference type="ARBA" id="ARBA00023026"/>
    </source>
</evidence>
<evidence type="ECO:0000313" key="26">
    <source>
        <dbReference type="Proteomes" id="UP000255207"/>
    </source>
</evidence>
<evidence type="ECO:0000256" key="23">
    <source>
        <dbReference type="SAM" id="MobiDB-lite"/>
    </source>
</evidence>
<keyword evidence="7" id="KW-0600">Photoreceptor protein</keyword>
<organism evidence="25 26">
    <name type="scientific">Bosea caraganae</name>
    <dbReference type="NCBI Taxonomy" id="2763117"/>
    <lineage>
        <taxon>Bacteria</taxon>
        <taxon>Pseudomonadati</taxon>
        <taxon>Pseudomonadota</taxon>
        <taxon>Alphaproteobacteria</taxon>
        <taxon>Hyphomicrobiales</taxon>
        <taxon>Boseaceae</taxon>
        <taxon>Bosea</taxon>
    </lineage>
</organism>
<dbReference type="Gene3D" id="3.30.450.20">
    <property type="entry name" value="PAS domain"/>
    <property type="match status" value="2"/>
</dbReference>
<dbReference type="InterPro" id="IPR011102">
    <property type="entry name" value="Sig_transdc_His_kinase_HWE"/>
</dbReference>
<dbReference type="FunFam" id="2.10.70.100:FF:000001">
    <property type="entry name" value="Sensory transduction histidine kinase"/>
    <property type="match status" value="1"/>
</dbReference>
<evidence type="ECO:0000256" key="15">
    <source>
        <dbReference type="ARBA" id="ARBA00022741"/>
    </source>
</evidence>
<dbReference type="Pfam" id="PF08447">
    <property type="entry name" value="PAS_3"/>
    <property type="match status" value="1"/>
</dbReference>
<dbReference type="EMBL" id="QQTP01000023">
    <property type="protein sequence ID" value="RDJ20031.1"/>
    <property type="molecule type" value="Genomic_DNA"/>
</dbReference>
<keyword evidence="18" id="KW-1133">Transmembrane helix</keyword>
<name>A0A370KYH6_9HYPH</name>
<dbReference type="Pfam" id="PF08448">
    <property type="entry name" value="PAS_4"/>
    <property type="match status" value="1"/>
</dbReference>
<keyword evidence="17" id="KW-0067">ATP-binding</keyword>
<dbReference type="InterPro" id="IPR001610">
    <property type="entry name" value="PAC"/>
</dbReference>
<keyword evidence="11" id="KW-0288">FMN</keyword>
<dbReference type="SMART" id="SM00911">
    <property type="entry name" value="HWE_HK"/>
    <property type="match status" value="1"/>
</dbReference>
<comment type="catalytic activity">
    <reaction evidence="1">
        <text>ATP + protein L-histidine = ADP + protein N-phospho-L-histidine.</text>
        <dbReference type="EC" id="2.7.13.3"/>
    </reaction>
</comment>
<accession>A0A370KYH6</accession>
<keyword evidence="5" id="KW-1003">Cell membrane</keyword>
<dbReference type="SUPFAM" id="SSF55785">
    <property type="entry name" value="PYP-like sensor domain (PAS domain)"/>
    <property type="match status" value="2"/>
</dbReference>
<dbReference type="InterPro" id="IPR000700">
    <property type="entry name" value="PAS-assoc_C"/>
</dbReference>
<dbReference type="Gene3D" id="3.30.565.10">
    <property type="entry name" value="Histidine kinase-like ATPase, C-terminal domain"/>
    <property type="match status" value="1"/>
</dbReference>
<keyword evidence="15" id="KW-0547">Nucleotide-binding</keyword>
<evidence type="ECO:0000256" key="19">
    <source>
        <dbReference type="ARBA" id="ARBA00022991"/>
    </source>
</evidence>
<evidence type="ECO:0000259" key="24">
    <source>
        <dbReference type="PROSITE" id="PS50113"/>
    </source>
</evidence>
<dbReference type="PANTHER" id="PTHR41523:SF7">
    <property type="entry name" value="HISTIDINE KINASE"/>
    <property type="match status" value="1"/>
</dbReference>
<dbReference type="PANTHER" id="PTHR41523">
    <property type="entry name" value="TWO-COMPONENT SYSTEM SENSOR PROTEIN"/>
    <property type="match status" value="1"/>
</dbReference>
<evidence type="ECO:0000256" key="8">
    <source>
        <dbReference type="ARBA" id="ARBA00022553"/>
    </source>
</evidence>
<dbReference type="Proteomes" id="UP000255207">
    <property type="component" value="Unassembled WGS sequence"/>
</dbReference>
<evidence type="ECO:0000256" key="5">
    <source>
        <dbReference type="ARBA" id="ARBA00022475"/>
    </source>
</evidence>
<keyword evidence="19" id="KW-0157">Chromophore</keyword>
<evidence type="ECO:0000256" key="14">
    <source>
        <dbReference type="ARBA" id="ARBA00022737"/>
    </source>
</evidence>
<dbReference type="InterPro" id="IPR036890">
    <property type="entry name" value="HATPase_C_sf"/>
</dbReference>
<evidence type="ECO:0000256" key="16">
    <source>
        <dbReference type="ARBA" id="ARBA00022777"/>
    </source>
</evidence>
<keyword evidence="22" id="KW-0675">Receptor</keyword>
<sequence length="609" mass="66146">MAVTGFSRAARAISISVGMRVPFRAGWGRHAESAGTVPRNAELCHCLSQCQSRARCGPCLLTQGASHVPAIAAATARWQSDVSQRSGARRPLPTGLGDDAVNGGRDLMVDETWPIGGGETGLLLRGFNPSSSALGAPSGWPAALKAVVQLMLSSPTPMTLLWGRQGFMVYNDAYAVIAGARHPEILGQSVFEAWPEVVDFHRVVMDAVLGAGEQLSYRDLPLVLHRNGRAEDVWLNVDYSPILDEAGKPCGVLAIVFETTEAMRTKLAQEAAEQALRARERELAQVQKIGRVGGLEVDLRGGFNNKRSPEYLMLHGLPPEAVNESHEDWVRRIHPQDRAVTEGHFREAVAGTVHDYHAEYRIIRPSDGAMRWIAATAQIERDEAGRAVRLIGAHIDVTERKEAEAQQRLLLQELAHRVKNSLAMIQAIASQTFRNAGSIEAASETFSARLAALSRAHDLLVNGNWANATLRDVVGSVVGIQGEPERFAISGPDIQVGPKAALALTLILHELGTNAVKYGALSNQHGRVAVSWRIDDMEGERQLRLRWQESGGPPVEPPKRRGFGSRLIERTFPSTRCRVENTFPPAGVVFTLDAPLEALQDGDSGDEGK</sequence>
<dbReference type="Gene3D" id="2.10.70.100">
    <property type="match status" value="1"/>
</dbReference>
<keyword evidence="9" id="KW-0716">Sensory transduction</keyword>
<dbReference type="PROSITE" id="PS50113">
    <property type="entry name" value="PAC"/>
    <property type="match status" value="1"/>
</dbReference>
<dbReference type="OrthoDB" id="9813940at2"/>
<dbReference type="InterPro" id="IPR035965">
    <property type="entry name" value="PAS-like_dom_sf"/>
</dbReference>
<keyword evidence="13" id="KW-0812">Transmembrane</keyword>
<protein>
    <recommendedName>
        <fullName evidence="4">Blue-light-activated histidine kinase</fullName>
        <ecNumber evidence="3">2.7.13.3</ecNumber>
    </recommendedName>
</protein>
<evidence type="ECO:0000256" key="10">
    <source>
        <dbReference type="ARBA" id="ARBA00022630"/>
    </source>
</evidence>
<dbReference type="SMART" id="SM00086">
    <property type="entry name" value="PAC"/>
    <property type="match status" value="2"/>
</dbReference>
<evidence type="ECO:0000256" key="17">
    <source>
        <dbReference type="ARBA" id="ARBA00022840"/>
    </source>
</evidence>
<comment type="subcellular location">
    <subcellularLocation>
        <location evidence="2">Cell inner membrane</location>
        <topology evidence="2">Multi-pass membrane protein</topology>
    </subcellularLocation>
</comment>
<dbReference type="GO" id="GO:0005886">
    <property type="term" value="C:plasma membrane"/>
    <property type="evidence" value="ECO:0007669"/>
    <property type="project" value="UniProtKB-SubCell"/>
</dbReference>
<dbReference type="EC" id="2.7.13.3" evidence="3"/>
<evidence type="ECO:0000256" key="1">
    <source>
        <dbReference type="ARBA" id="ARBA00000085"/>
    </source>
</evidence>
<dbReference type="GO" id="GO:0005524">
    <property type="term" value="F:ATP binding"/>
    <property type="evidence" value="ECO:0007669"/>
    <property type="project" value="UniProtKB-KW"/>
</dbReference>
<dbReference type="InterPro" id="IPR000014">
    <property type="entry name" value="PAS"/>
</dbReference>
<reference evidence="26" key="1">
    <citation type="submission" date="2018-07" db="EMBL/GenBank/DDBJ databases">
        <authorList>
            <person name="Safronova V.I."/>
            <person name="Chirak E.R."/>
            <person name="Sazanova A.L."/>
        </authorList>
    </citation>
    <scope>NUCLEOTIDE SEQUENCE [LARGE SCALE GENOMIC DNA]</scope>
    <source>
        <strain evidence="26">RCAM04685</strain>
    </source>
</reference>
<gene>
    <name evidence="25" type="ORF">DWE98_26480</name>
</gene>
<comment type="caution">
    <text evidence="25">The sequence shown here is derived from an EMBL/GenBank/DDBJ whole genome shotgun (WGS) entry which is preliminary data.</text>
</comment>
<evidence type="ECO:0000256" key="2">
    <source>
        <dbReference type="ARBA" id="ARBA00004429"/>
    </source>
</evidence>
<dbReference type="NCBIfam" id="TIGR00229">
    <property type="entry name" value="sensory_box"/>
    <property type="match status" value="2"/>
</dbReference>
<evidence type="ECO:0000313" key="25">
    <source>
        <dbReference type="EMBL" id="RDJ20031.1"/>
    </source>
</evidence>
<evidence type="ECO:0000256" key="13">
    <source>
        <dbReference type="ARBA" id="ARBA00022692"/>
    </source>
</evidence>
<evidence type="ECO:0000256" key="21">
    <source>
        <dbReference type="ARBA" id="ARBA00023136"/>
    </source>
</evidence>
<evidence type="ECO:0000256" key="18">
    <source>
        <dbReference type="ARBA" id="ARBA00022989"/>
    </source>
</evidence>
<keyword evidence="21" id="KW-0472">Membrane</keyword>
<evidence type="ECO:0000256" key="3">
    <source>
        <dbReference type="ARBA" id="ARBA00012438"/>
    </source>
</evidence>
<evidence type="ECO:0000256" key="4">
    <source>
        <dbReference type="ARBA" id="ARBA00021740"/>
    </source>
</evidence>
<feature type="domain" description="PAC" evidence="24">
    <location>
        <begin position="356"/>
        <end position="409"/>
    </location>
</feature>
<dbReference type="InterPro" id="IPR013656">
    <property type="entry name" value="PAS_4"/>
</dbReference>
<evidence type="ECO:0000256" key="9">
    <source>
        <dbReference type="ARBA" id="ARBA00022606"/>
    </source>
</evidence>
<keyword evidence="10" id="KW-0285">Flavoprotein</keyword>
<dbReference type="GO" id="GO:0004673">
    <property type="term" value="F:protein histidine kinase activity"/>
    <property type="evidence" value="ECO:0007669"/>
    <property type="project" value="UniProtKB-EC"/>
</dbReference>
<dbReference type="AlphaFoldDB" id="A0A370KYH6"/>
<keyword evidence="26" id="KW-1185">Reference proteome</keyword>
<keyword evidence="14" id="KW-0677">Repeat</keyword>
<evidence type="ECO:0000256" key="11">
    <source>
        <dbReference type="ARBA" id="ARBA00022643"/>
    </source>
</evidence>
<keyword evidence="16" id="KW-0418">Kinase</keyword>
<evidence type="ECO:0000256" key="7">
    <source>
        <dbReference type="ARBA" id="ARBA00022543"/>
    </source>
</evidence>
<dbReference type="GO" id="GO:0009881">
    <property type="term" value="F:photoreceptor activity"/>
    <property type="evidence" value="ECO:0007669"/>
    <property type="project" value="UniProtKB-KW"/>
</dbReference>
<dbReference type="InterPro" id="IPR013655">
    <property type="entry name" value="PAS_fold_3"/>
</dbReference>
<keyword evidence="6" id="KW-0997">Cell inner membrane</keyword>
<keyword evidence="8" id="KW-0597">Phosphoprotein</keyword>
<evidence type="ECO:0000256" key="12">
    <source>
        <dbReference type="ARBA" id="ARBA00022679"/>
    </source>
</evidence>
<keyword evidence="20" id="KW-0843">Virulence</keyword>
<feature type="region of interest" description="Disordered" evidence="23">
    <location>
        <begin position="82"/>
        <end position="103"/>
    </location>
</feature>
<evidence type="ECO:0000256" key="22">
    <source>
        <dbReference type="ARBA" id="ARBA00023170"/>
    </source>
</evidence>
<keyword evidence="12" id="KW-0808">Transferase</keyword>
<evidence type="ECO:0000256" key="6">
    <source>
        <dbReference type="ARBA" id="ARBA00022519"/>
    </source>
</evidence>